<evidence type="ECO:0000256" key="9">
    <source>
        <dbReference type="ARBA" id="ARBA00032824"/>
    </source>
</evidence>
<comment type="similarity">
    <text evidence="10">Belongs to the peroxiredoxin family. BCP/PrxQ subfamily.</text>
</comment>
<keyword evidence="7" id="KW-1015">Disulfide bond</keyword>
<proteinExistence type="inferred from homology"/>
<dbReference type="FunFam" id="3.40.30.10:FF:000007">
    <property type="entry name" value="Thioredoxin-dependent thiol peroxidase"/>
    <property type="match status" value="1"/>
</dbReference>
<protein>
    <recommendedName>
        <fullName evidence="3">thioredoxin-dependent peroxiredoxin</fullName>
        <ecNumber evidence="3">1.11.1.24</ecNumber>
    </recommendedName>
    <alternativeName>
        <fullName evidence="11">Bacterioferritin comigratory protein</fullName>
    </alternativeName>
    <alternativeName>
        <fullName evidence="9">Thioredoxin peroxidase</fullName>
    </alternativeName>
</protein>
<dbReference type="OrthoDB" id="9812811at2"/>
<dbReference type="Gene3D" id="3.40.30.10">
    <property type="entry name" value="Glutaredoxin"/>
    <property type="match status" value="1"/>
</dbReference>
<keyword evidence="5" id="KW-0049">Antioxidant</keyword>
<reference evidence="16" key="1">
    <citation type="submission" date="2016-11" db="EMBL/GenBank/DDBJ databases">
        <title>Actinomyces gypaetusis sp. nov. isolated from Gypaetus barbatus in Qinghai Tibet Plateau China.</title>
        <authorList>
            <person name="Meng X."/>
        </authorList>
    </citation>
    <scope>NUCLEOTIDE SEQUENCE [LARGE SCALE GENOMIC DNA]</scope>
    <source>
        <strain evidence="16">DSM 15383</strain>
    </source>
</reference>
<comment type="function">
    <text evidence="1">Thiol-specific peroxidase that catalyzes the reduction of hydrogen peroxide and organic hydroperoxides to water and alcohols, respectively. Plays a role in cell protection against oxidative stress by detoxifying peroxides and as sensor of hydrogen peroxide-mediated signaling events.</text>
</comment>
<dbReference type="RefSeq" id="WP_075360969.1">
    <property type="nucleotide sequence ID" value="NZ_MPDM01000002.1"/>
</dbReference>
<dbReference type="GO" id="GO:0034599">
    <property type="term" value="P:cellular response to oxidative stress"/>
    <property type="evidence" value="ECO:0007669"/>
    <property type="project" value="TreeGrafter"/>
</dbReference>
<comment type="caution">
    <text evidence="15">The sequence shown here is derived from an EMBL/GenBank/DDBJ whole genome shotgun (WGS) entry which is preliminary data.</text>
</comment>
<dbReference type="InterPro" id="IPR050924">
    <property type="entry name" value="Peroxiredoxin_BCP/PrxQ"/>
</dbReference>
<name>A0A1Q5PRT2_9ACTO</name>
<dbReference type="Proteomes" id="UP000186465">
    <property type="component" value="Unassembled WGS sequence"/>
</dbReference>
<keyword evidence="8" id="KW-0676">Redox-active center</keyword>
<evidence type="ECO:0000256" key="8">
    <source>
        <dbReference type="ARBA" id="ARBA00023284"/>
    </source>
</evidence>
<dbReference type="InterPro" id="IPR036249">
    <property type="entry name" value="Thioredoxin-like_sf"/>
</dbReference>
<evidence type="ECO:0000256" key="13">
    <source>
        <dbReference type="PIRSR" id="PIRSR000239-1"/>
    </source>
</evidence>
<evidence type="ECO:0000256" key="7">
    <source>
        <dbReference type="ARBA" id="ARBA00023157"/>
    </source>
</evidence>
<dbReference type="Pfam" id="PF00578">
    <property type="entry name" value="AhpC-TSA"/>
    <property type="match status" value="1"/>
</dbReference>
<accession>A0A1Q5PRT2</accession>
<feature type="active site" description="Cysteine sulfenic acid (-SOH) intermediate; for peroxidase activity" evidence="13">
    <location>
        <position position="48"/>
    </location>
</feature>
<sequence length="157" mass="17071">MGKLIEGDKAPDFSLDSMQGGINLEDLLKEAQTGLILYFYPRANTPGCTTEACDFRDNLGRLTGLGYTVVGISPDKLAALEKFAADHELPFILASNPEHDVMEAYGAWGEKLNYGKTVVGTIRSTVVISPTGEVSHALYNVRAKGHVDRLTRLLSQD</sequence>
<dbReference type="PROSITE" id="PS51352">
    <property type="entry name" value="THIOREDOXIN_2"/>
    <property type="match status" value="1"/>
</dbReference>
<dbReference type="EMBL" id="MPDM01000002">
    <property type="protein sequence ID" value="OKL50145.1"/>
    <property type="molecule type" value="Genomic_DNA"/>
</dbReference>
<dbReference type="SUPFAM" id="SSF52833">
    <property type="entry name" value="Thioredoxin-like"/>
    <property type="match status" value="1"/>
</dbReference>
<comment type="catalytic activity">
    <reaction evidence="12">
        <text>a hydroperoxide + [thioredoxin]-dithiol = an alcohol + [thioredoxin]-disulfide + H2O</text>
        <dbReference type="Rhea" id="RHEA:62620"/>
        <dbReference type="Rhea" id="RHEA-COMP:10698"/>
        <dbReference type="Rhea" id="RHEA-COMP:10700"/>
        <dbReference type="ChEBI" id="CHEBI:15377"/>
        <dbReference type="ChEBI" id="CHEBI:29950"/>
        <dbReference type="ChEBI" id="CHEBI:30879"/>
        <dbReference type="ChEBI" id="CHEBI:35924"/>
        <dbReference type="ChEBI" id="CHEBI:50058"/>
        <dbReference type="EC" id="1.11.1.24"/>
    </reaction>
</comment>
<evidence type="ECO:0000256" key="12">
    <source>
        <dbReference type="ARBA" id="ARBA00049091"/>
    </source>
</evidence>
<dbReference type="PIRSF" id="PIRSF000239">
    <property type="entry name" value="AHPC"/>
    <property type="match status" value="1"/>
</dbReference>
<evidence type="ECO:0000256" key="11">
    <source>
        <dbReference type="ARBA" id="ARBA00041373"/>
    </source>
</evidence>
<evidence type="ECO:0000259" key="14">
    <source>
        <dbReference type="PROSITE" id="PS51352"/>
    </source>
</evidence>
<dbReference type="InterPro" id="IPR024706">
    <property type="entry name" value="Peroxiredoxin_AhpC-typ"/>
</dbReference>
<evidence type="ECO:0000256" key="6">
    <source>
        <dbReference type="ARBA" id="ARBA00023002"/>
    </source>
</evidence>
<dbReference type="InterPro" id="IPR013766">
    <property type="entry name" value="Thioredoxin_domain"/>
</dbReference>
<keyword evidence="4" id="KW-0575">Peroxidase</keyword>
<evidence type="ECO:0000256" key="10">
    <source>
        <dbReference type="ARBA" id="ARBA00038489"/>
    </source>
</evidence>
<dbReference type="CDD" id="cd03017">
    <property type="entry name" value="PRX_BCP"/>
    <property type="match status" value="1"/>
</dbReference>
<evidence type="ECO:0000256" key="1">
    <source>
        <dbReference type="ARBA" id="ARBA00003330"/>
    </source>
</evidence>
<keyword evidence="16" id="KW-1185">Reference proteome</keyword>
<evidence type="ECO:0000256" key="3">
    <source>
        <dbReference type="ARBA" id="ARBA00013017"/>
    </source>
</evidence>
<keyword evidence="6" id="KW-0560">Oxidoreductase</keyword>
<evidence type="ECO:0000256" key="4">
    <source>
        <dbReference type="ARBA" id="ARBA00022559"/>
    </source>
</evidence>
<dbReference type="GO" id="GO:0005737">
    <property type="term" value="C:cytoplasm"/>
    <property type="evidence" value="ECO:0007669"/>
    <property type="project" value="TreeGrafter"/>
</dbReference>
<evidence type="ECO:0000313" key="16">
    <source>
        <dbReference type="Proteomes" id="UP000186465"/>
    </source>
</evidence>
<dbReference type="AlphaFoldDB" id="A0A1Q5PRT2"/>
<dbReference type="PANTHER" id="PTHR42801:SF4">
    <property type="entry name" value="AHPC_TSA FAMILY PROTEIN"/>
    <property type="match status" value="1"/>
</dbReference>
<dbReference type="EC" id="1.11.1.24" evidence="3"/>
<evidence type="ECO:0000256" key="5">
    <source>
        <dbReference type="ARBA" id="ARBA00022862"/>
    </source>
</evidence>
<dbReference type="GO" id="GO:0045454">
    <property type="term" value="P:cell redox homeostasis"/>
    <property type="evidence" value="ECO:0007669"/>
    <property type="project" value="TreeGrafter"/>
</dbReference>
<dbReference type="STRING" id="156892.BM477_01740"/>
<feature type="domain" description="Thioredoxin" evidence="14">
    <location>
        <begin position="4"/>
        <end position="157"/>
    </location>
</feature>
<evidence type="ECO:0000256" key="2">
    <source>
        <dbReference type="ARBA" id="ARBA00011245"/>
    </source>
</evidence>
<dbReference type="GO" id="GO:0008379">
    <property type="term" value="F:thioredoxin peroxidase activity"/>
    <property type="evidence" value="ECO:0007669"/>
    <property type="project" value="TreeGrafter"/>
</dbReference>
<comment type="subunit">
    <text evidence="2">Monomer.</text>
</comment>
<dbReference type="InterPro" id="IPR000866">
    <property type="entry name" value="AhpC/TSA"/>
</dbReference>
<dbReference type="PANTHER" id="PTHR42801">
    <property type="entry name" value="THIOREDOXIN-DEPENDENT PEROXIDE REDUCTASE"/>
    <property type="match status" value="1"/>
</dbReference>
<evidence type="ECO:0000313" key="15">
    <source>
        <dbReference type="EMBL" id="OKL50145.1"/>
    </source>
</evidence>
<gene>
    <name evidence="15" type="ORF">BM477_01740</name>
</gene>
<organism evidence="15 16">
    <name type="scientific">Boudabousia marimammalium</name>
    <dbReference type="NCBI Taxonomy" id="156892"/>
    <lineage>
        <taxon>Bacteria</taxon>
        <taxon>Bacillati</taxon>
        <taxon>Actinomycetota</taxon>
        <taxon>Actinomycetes</taxon>
        <taxon>Actinomycetales</taxon>
        <taxon>Actinomycetaceae</taxon>
        <taxon>Boudabousia</taxon>
    </lineage>
</organism>